<dbReference type="Proteomes" id="UP000823824">
    <property type="component" value="Unassembled WGS sequence"/>
</dbReference>
<dbReference type="InterPro" id="IPR011050">
    <property type="entry name" value="Pectin_lyase_fold/virulence"/>
</dbReference>
<evidence type="ECO:0000313" key="6">
    <source>
        <dbReference type="EMBL" id="HJB13062.1"/>
    </source>
</evidence>
<dbReference type="InterPro" id="IPR042229">
    <property type="entry name" value="Listeria/Bacterioides_rpt_sf"/>
</dbReference>
<protein>
    <submittedName>
        <fullName evidence="6">S-layer homology domain-containing protein</fullName>
    </submittedName>
</protein>
<name>A0A9D2LI44_9FIRM</name>
<dbReference type="InterPro" id="IPR044060">
    <property type="entry name" value="Bacterial_rp_domain"/>
</dbReference>
<dbReference type="InterPro" id="IPR013378">
    <property type="entry name" value="InlB-like_B-rpt"/>
</dbReference>
<dbReference type="Pfam" id="PF00395">
    <property type="entry name" value="SLH"/>
    <property type="match status" value="3"/>
</dbReference>
<reference evidence="6" key="2">
    <citation type="submission" date="2021-04" db="EMBL/GenBank/DDBJ databases">
        <authorList>
            <person name="Gilroy R."/>
        </authorList>
    </citation>
    <scope>NUCLEOTIDE SEQUENCE</scope>
    <source>
        <strain evidence="6">ChiBcec18-1249</strain>
    </source>
</reference>
<dbReference type="EMBL" id="DWZJ01000039">
    <property type="protein sequence ID" value="HJB13062.1"/>
    <property type="molecule type" value="Genomic_DNA"/>
</dbReference>
<evidence type="ECO:0000259" key="5">
    <source>
        <dbReference type="PROSITE" id="PS51272"/>
    </source>
</evidence>
<keyword evidence="4" id="KW-0732">Signal</keyword>
<dbReference type="NCBIfam" id="TIGR02543">
    <property type="entry name" value="List_Bact_rpt"/>
    <property type="match status" value="1"/>
</dbReference>
<feature type="region of interest" description="Disordered" evidence="3">
    <location>
        <begin position="54"/>
        <end position="73"/>
    </location>
</feature>
<sequence>MRRELVTGLLTLSLLASMLPANAAAARSTTMPETGLVQTVTDGETEADIPQADMEDEAEHDGAEQTSSAAEINGTPYDTLEAAIAAAEENDVIQLLRDVELDATGLANSQSALTISRSVTLDGGGHRLFAKEGTFAVSGDNGGGPSLVNVQDGAAVTLRDITLDGGSAAKHGLNVYHAGTLSLENVTISNCRWYALVVNNTELSVNGLTTSGNQWGINIDQGSRVTLSNAEIAEGDSVVFEGQDGSGSLTVESGSFQNIKTQGASTGGTLTINGGTIASVSNEAGADVAITGGTVTGQVSNSGSGSISVTGGSFTTADVEAFVDPDQTVILTLDPAGGSCQVKTLAVASGAAVGTLPVPVREGHRFTGWSTAASGGTAVTEDTTFDAAATLYAQWEQESSSGDSDSGDTDGDYLITVDRVSGGTLRVNPGRADKGDTVTITVTPKSGYELKKLTVTDSRGDAVETRSAGEGRYTFVMPGSRVNVSASFARVEEPEKLPFTDVSNSAYYYDAVLWAAEEGITSGVTGSTFAPGRGCTRAQLVTFLWRANGSPEPASRENPFTDVSSSAYYYDAVLWAVEKGITTGVTGSTFAPDALCTRGQAAVLLWRANGAPQVSQEHPFRDVAEDAYYEDAVSWAVHGGVTQGTTGSTFAPDETCTRAQIVTFLYRAQS</sequence>
<dbReference type="Gene3D" id="2.160.20.10">
    <property type="entry name" value="Single-stranded right-handed beta-helix, Pectin lyase-like"/>
    <property type="match status" value="1"/>
</dbReference>
<feature type="domain" description="SLH" evidence="5">
    <location>
        <begin position="556"/>
        <end position="619"/>
    </location>
</feature>
<dbReference type="Pfam" id="PF18998">
    <property type="entry name" value="Flg_new_2"/>
    <property type="match status" value="1"/>
</dbReference>
<feature type="domain" description="SLH" evidence="5">
    <location>
        <begin position="495"/>
        <end position="555"/>
    </location>
</feature>
<accession>A0A9D2LI44</accession>
<gene>
    <name evidence="6" type="ORF">H9787_05060</name>
</gene>
<organism evidence="6 7">
    <name type="scientific">Candidatus Oscillibacter excrementigallinarum</name>
    <dbReference type="NCBI Taxonomy" id="2838716"/>
    <lineage>
        <taxon>Bacteria</taxon>
        <taxon>Bacillati</taxon>
        <taxon>Bacillota</taxon>
        <taxon>Clostridia</taxon>
        <taxon>Eubacteriales</taxon>
        <taxon>Oscillospiraceae</taxon>
        <taxon>Oscillibacter</taxon>
    </lineage>
</organism>
<keyword evidence="2" id="KW-0677">Repeat</keyword>
<feature type="signal peptide" evidence="4">
    <location>
        <begin position="1"/>
        <end position="23"/>
    </location>
</feature>
<reference evidence="6" key="1">
    <citation type="journal article" date="2021" name="PeerJ">
        <title>Extensive microbial diversity within the chicken gut microbiome revealed by metagenomics and culture.</title>
        <authorList>
            <person name="Gilroy R."/>
            <person name="Ravi A."/>
            <person name="Getino M."/>
            <person name="Pursley I."/>
            <person name="Horton D.L."/>
            <person name="Alikhan N.F."/>
            <person name="Baker D."/>
            <person name="Gharbi K."/>
            <person name="Hall N."/>
            <person name="Watson M."/>
            <person name="Adriaenssens E.M."/>
            <person name="Foster-Nyarko E."/>
            <person name="Jarju S."/>
            <person name="Secka A."/>
            <person name="Antonio M."/>
            <person name="Oren A."/>
            <person name="Chaudhuri R.R."/>
            <person name="La Ragione R."/>
            <person name="Hildebrand F."/>
            <person name="Pallen M.J."/>
        </authorList>
    </citation>
    <scope>NUCLEOTIDE SEQUENCE</scope>
    <source>
        <strain evidence="6">ChiBcec18-1249</strain>
    </source>
</reference>
<comment type="subcellular location">
    <subcellularLocation>
        <location evidence="1">Cell envelope</location>
    </subcellularLocation>
</comment>
<dbReference type="AlphaFoldDB" id="A0A9D2LI44"/>
<dbReference type="InterPro" id="IPR012334">
    <property type="entry name" value="Pectin_lyas_fold"/>
</dbReference>
<dbReference type="SUPFAM" id="SSF51126">
    <property type="entry name" value="Pectin lyase-like"/>
    <property type="match status" value="1"/>
</dbReference>
<evidence type="ECO:0000256" key="1">
    <source>
        <dbReference type="ARBA" id="ARBA00004196"/>
    </source>
</evidence>
<dbReference type="PROSITE" id="PS51272">
    <property type="entry name" value="SLH"/>
    <property type="match status" value="3"/>
</dbReference>
<dbReference type="GO" id="GO:0030313">
    <property type="term" value="C:cell envelope"/>
    <property type="evidence" value="ECO:0007669"/>
    <property type="project" value="UniProtKB-SubCell"/>
</dbReference>
<comment type="caution">
    <text evidence="6">The sequence shown here is derived from an EMBL/GenBank/DDBJ whole genome shotgun (WGS) entry which is preliminary data.</text>
</comment>
<feature type="chain" id="PRO_5038822263" evidence="4">
    <location>
        <begin position="24"/>
        <end position="670"/>
    </location>
</feature>
<dbReference type="Pfam" id="PF09479">
    <property type="entry name" value="Flg_new"/>
    <property type="match status" value="1"/>
</dbReference>
<evidence type="ECO:0000256" key="4">
    <source>
        <dbReference type="SAM" id="SignalP"/>
    </source>
</evidence>
<proteinExistence type="predicted"/>
<dbReference type="Gene3D" id="2.60.40.4270">
    <property type="entry name" value="Listeria-Bacteroides repeat domain"/>
    <property type="match status" value="1"/>
</dbReference>
<evidence type="ECO:0000256" key="2">
    <source>
        <dbReference type="ARBA" id="ARBA00022737"/>
    </source>
</evidence>
<dbReference type="InterPro" id="IPR001119">
    <property type="entry name" value="SLH_dom"/>
</dbReference>
<feature type="domain" description="SLH" evidence="5">
    <location>
        <begin position="620"/>
        <end position="670"/>
    </location>
</feature>
<evidence type="ECO:0000256" key="3">
    <source>
        <dbReference type="SAM" id="MobiDB-lite"/>
    </source>
</evidence>
<evidence type="ECO:0000313" key="7">
    <source>
        <dbReference type="Proteomes" id="UP000823824"/>
    </source>
</evidence>